<sequence>MLTRRRRLSLSITIPMVCSGCVAFPRLLMHPLLQPLRHLLLGSVSWSRNDPFPQERNEFNSDILGAEVHLLE</sequence>
<dbReference type="AlphaFoldDB" id="A0A2M4DR83"/>
<accession>A0A2M4DR83</accession>
<dbReference type="EMBL" id="GGFL01015480">
    <property type="protein sequence ID" value="MBW79658.1"/>
    <property type="molecule type" value="Transcribed_RNA"/>
</dbReference>
<name>A0A2M4DR83_ANODA</name>
<reference evidence="1" key="1">
    <citation type="submission" date="2018-01" db="EMBL/GenBank/DDBJ databases">
        <title>An insight into the sialome of Amazonian anophelines.</title>
        <authorList>
            <person name="Ribeiro J.M."/>
            <person name="Scarpassa V."/>
            <person name="Calvo E."/>
        </authorList>
    </citation>
    <scope>NUCLEOTIDE SEQUENCE</scope>
</reference>
<evidence type="ECO:0000313" key="1">
    <source>
        <dbReference type="EMBL" id="MBW79658.1"/>
    </source>
</evidence>
<organism evidence="1">
    <name type="scientific">Anopheles darlingi</name>
    <name type="common">Mosquito</name>
    <dbReference type="NCBI Taxonomy" id="43151"/>
    <lineage>
        <taxon>Eukaryota</taxon>
        <taxon>Metazoa</taxon>
        <taxon>Ecdysozoa</taxon>
        <taxon>Arthropoda</taxon>
        <taxon>Hexapoda</taxon>
        <taxon>Insecta</taxon>
        <taxon>Pterygota</taxon>
        <taxon>Neoptera</taxon>
        <taxon>Endopterygota</taxon>
        <taxon>Diptera</taxon>
        <taxon>Nematocera</taxon>
        <taxon>Culicoidea</taxon>
        <taxon>Culicidae</taxon>
        <taxon>Anophelinae</taxon>
        <taxon>Anopheles</taxon>
    </lineage>
</organism>
<proteinExistence type="predicted"/>
<protein>
    <submittedName>
        <fullName evidence="1">Putative secreted protein</fullName>
    </submittedName>
</protein>